<keyword evidence="1" id="KW-0732">Signal</keyword>
<dbReference type="Proteomes" id="UP000188600">
    <property type="component" value="Unassembled WGS sequence"/>
</dbReference>
<gene>
    <name evidence="3" type="ORF">BVE84_04855</name>
    <name evidence="2" type="ORF">BVE86_04695</name>
</gene>
<feature type="chain" id="PRO_5044225716" description="Bacteriocin" evidence="1">
    <location>
        <begin position="28"/>
        <end position="150"/>
    </location>
</feature>
<comment type="caution">
    <text evidence="2">The sequence shown here is derived from an EMBL/GenBank/DDBJ whole genome shotgun (WGS) entry which is preliminary data.</text>
</comment>
<evidence type="ECO:0000313" key="3">
    <source>
        <dbReference type="EMBL" id="ONK29852.1"/>
    </source>
</evidence>
<protein>
    <recommendedName>
        <fullName evidence="6">Bacteriocin</fullName>
    </recommendedName>
</protein>
<reference evidence="4 5" key="1">
    <citation type="submission" date="2016-12" db="EMBL/GenBank/DDBJ databases">
        <authorList>
            <person name="Gulvik C.A."/>
        </authorList>
    </citation>
    <scope>NUCLEOTIDE SEQUENCE [LARGE SCALE GENOMIC DNA]</scope>
    <source>
        <strain evidence="3 5">12-5202</strain>
        <strain evidence="2 4">12-5291</strain>
    </source>
</reference>
<dbReference type="Proteomes" id="UP000188946">
    <property type="component" value="Unassembled WGS sequence"/>
</dbReference>
<dbReference type="EMBL" id="MSPT01000008">
    <property type="protein sequence ID" value="ONK27672.1"/>
    <property type="molecule type" value="Genomic_DNA"/>
</dbReference>
<evidence type="ECO:0000256" key="1">
    <source>
        <dbReference type="SAM" id="SignalP"/>
    </source>
</evidence>
<dbReference type="EMBL" id="MSPR01000007">
    <property type="protein sequence ID" value="ONK29852.1"/>
    <property type="molecule type" value="Genomic_DNA"/>
</dbReference>
<feature type="signal peptide" evidence="1">
    <location>
        <begin position="1"/>
        <end position="27"/>
    </location>
</feature>
<evidence type="ECO:0008006" key="6">
    <source>
        <dbReference type="Google" id="ProtNLM"/>
    </source>
</evidence>
<name>A0AB36JMM3_9STRE</name>
<proteinExistence type="predicted"/>
<keyword evidence="5" id="KW-1185">Reference proteome</keyword>
<accession>A0AB36JMM3</accession>
<evidence type="ECO:0000313" key="4">
    <source>
        <dbReference type="Proteomes" id="UP000188600"/>
    </source>
</evidence>
<evidence type="ECO:0000313" key="2">
    <source>
        <dbReference type="EMBL" id="ONK27672.1"/>
    </source>
</evidence>
<dbReference type="AlphaFoldDB" id="A0AB36JMM3"/>
<dbReference type="RefSeq" id="WP_076995938.1">
    <property type="nucleotide sequence ID" value="NZ_MSPR01000007.1"/>
</dbReference>
<sequence>MRKIKKLLLVGVSVGILLGLTPAPVLATTTLNQLDSSVLGGWSEELGNFTNSQDNGISERFAFRAAQSPVHGGKREDRWNSGGAESRAVGWTVWEGVHHYTRAQMVEWKGLGGVSADSGRIWGTGGTRAYSGWVYEGELLTHIAKTFYGR</sequence>
<organism evidence="2 4">
    <name type="scientific">Streptococcus azizii</name>
    <dbReference type="NCBI Taxonomy" id="1579424"/>
    <lineage>
        <taxon>Bacteria</taxon>
        <taxon>Bacillati</taxon>
        <taxon>Bacillota</taxon>
        <taxon>Bacilli</taxon>
        <taxon>Lactobacillales</taxon>
        <taxon>Streptococcaceae</taxon>
        <taxon>Streptococcus</taxon>
    </lineage>
</organism>
<evidence type="ECO:0000313" key="5">
    <source>
        <dbReference type="Proteomes" id="UP000188946"/>
    </source>
</evidence>